<comment type="subcellular location">
    <subcellularLocation>
        <location evidence="2">Cell inner membrane</location>
        <topology evidence="2">Multi-pass membrane protein</topology>
    </subcellularLocation>
</comment>
<evidence type="ECO:0000256" key="15">
    <source>
        <dbReference type="SAM" id="Phobius"/>
    </source>
</evidence>
<dbReference type="Gene3D" id="1.10.287.130">
    <property type="match status" value="1"/>
</dbReference>
<dbReference type="InterPro" id="IPR005467">
    <property type="entry name" value="His_kinase_dom"/>
</dbReference>
<feature type="transmembrane region" description="Helical" evidence="15">
    <location>
        <begin position="168"/>
        <end position="187"/>
    </location>
</feature>
<dbReference type="InterPro" id="IPR036097">
    <property type="entry name" value="HisK_dim/P_sf"/>
</dbReference>
<dbReference type="InterPro" id="IPR050980">
    <property type="entry name" value="2C_sensor_his_kinase"/>
</dbReference>
<proteinExistence type="predicted"/>
<dbReference type="PANTHER" id="PTHR44936">
    <property type="entry name" value="SENSOR PROTEIN CREC"/>
    <property type="match status" value="1"/>
</dbReference>
<evidence type="ECO:0000313" key="19">
    <source>
        <dbReference type="Proteomes" id="UP000266313"/>
    </source>
</evidence>
<dbReference type="EC" id="2.7.13.3" evidence="3"/>
<dbReference type="EMBL" id="AP017928">
    <property type="protein sequence ID" value="BBA36305.1"/>
    <property type="molecule type" value="Genomic_DNA"/>
</dbReference>
<gene>
    <name evidence="18" type="ORF">sS8_4375</name>
</gene>
<dbReference type="InterPro" id="IPR003661">
    <property type="entry name" value="HisK_dim/P_dom"/>
</dbReference>
<dbReference type="PANTHER" id="PTHR44936:SF5">
    <property type="entry name" value="SENSOR HISTIDINE KINASE ENVZ"/>
    <property type="match status" value="1"/>
</dbReference>
<evidence type="ECO:0000256" key="11">
    <source>
        <dbReference type="ARBA" id="ARBA00022840"/>
    </source>
</evidence>
<dbReference type="GO" id="GO:0005524">
    <property type="term" value="F:ATP binding"/>
    <property type="evidence" value="ECO:0007669"/>
    <property type="project" value="UniProtKB-KW"/>
</dbReference>
<feature type="transmembrane region" description="Helical" evidence="15">
    <location>
        <begin position="12"/>
        <end position="33"/>
    </location>
</feature>
<dbReference type="OrthoDB" id="9804645at2"/>
<evidence type="ECO:0000256" key="8">
    <source>
        <dbReference type="ARBA" id="ARBA00022692"/>
    </source>
</evidence>
<organism evidence="18 19">
    <name type="scientific">Methylocaldum marinum</name>
    <dbReference type="NCBI Taxonomy" id="1432792"/>
    <lineage>
        <taxon>Bacteria</taxon>
        <taxon>Pseudomonadati</taxon>
        <taxon>Pseudomonadota</taxon>
        <taxon>Gammaproteobacteria</taxon>
        <taxon>Methylococcales</taxon>
        <taxon>Methylococcaceae</taxon>
        <taxon>Methylocaldum</taxon>
    </lineage>
</organism>
<keyword evidence="9" id="KW-0547">Nucleotide-binding</keyword>
<reference evidence="18 19" key="1">
    <citation type="submission" date="2016-12" db="EMBL/GenBank/DDBJ databases">
        <title>Genome sequencing of Methylocaldum marinum.</title>
        <authorList>
            <person name="Takeuchi M."/>
            <person name="Kamagata Y."/>
            <person name="Hiraoka S."/>
            <person name="Oshima K."/>
            <person name="Hattori M."/>
            <person name="Iwasaki W."/>
        </authorList>
    </citation>
    <scope>NUCLEOTIDE SEQUENCE [LARGE SCALE GENOMIC DNA]</scope>
    <source>
        <strain evidence="18 19">S8</strain>
    </source>
</reference>
<evidence type="ECO:0000256" key="6">
    <source>
        <dbReference type="ARBA" id="ARBA00022553"/>
    </source>
</evidence>
<dbReference type="SMART" id="SM00304">
    <property type="entry name" value="HAMP"/>
    <property type="match status" value="1"/>
</dbReference>
<dbReference type="InterPro" id="IPR036890">
    <property type="entry name" value="HATPase_C_sf"/>
</dbReference>
<dbReference type="PROSITE" id="PS50109">
    <property type="entry name" value="HIS_KIN"/>
    <property type="match status" value="1"/>
</dbReference>
<dbReference type="SMART" id="SM00387">
    <property type="entry name" value="HATPase_c"/>
    <property type="match status" value="1"/>
</dbReference>
<dbReference type="Pfam" id="PF02518">
    <property type="entry name" value="HATPase_c"/>
    <property type="match status" value="1"/>
</dbReference>
<evidence type="ECO:0000256" key="10">
    <source>
        <dbReference type="ARBA" id="ARBA00022777"/>
    </source>
</evidence>
<keyword evidence="4" id="KW-1003">Cell membrane</keyword>
<dbReference type="SUPFAM" id="SSF55874">
    <property type="entry name" value="ATPase domain of HSP90 chaperone/DNA topoisomerase II/histidine kinase"/>
    <property type="match status" value="1"/>
</dbReference>
<keyword evidence="10 18" id="KW-0418">Kinase</keyword>
<dbReference type="SMART" id="SM00388">
    <property type="entry name" value="HisKA"/>
    <property type="match status" value="1"/>
</dbReference>
<keyword evidence="13" id="KW-0902">Two-component regulatory system</keyword>
<comment type="catalytic activity">
    <reaction evidence="1">
        <text>ATP + protein L-histidine = ADP + protein N-phospho-L-histidine.</text>
        <dbReference type="EC" id="2.7.13.3"/>
    </reaction>
</comment>
<keyword evidence="12 15" id="KW-1133">Transmembrane helix</keyword>
<dbReference type="InterPro" id="IPR004358">
    <property type="entry name" value="Sig_transdc_His_kin-like_C"/>
</dbReference>
<keyword evidence="14 15" id="KW-0472">Membrane</keyword>
<keyword evidence="6" id="KW-0597">Phosphoprotein</keyword>
<dbReference type="Pfam" id="PF00512">
    <property type="entry name" value="HisKA"/>
    <property type="match status" value="1"/>
</dbReference>
<feature type="domain" description="Histidine kinase" evidence="16">
    <location>
        <begin position="248"/>
        <end position="447"/>
    </location>
</feature>
<evidence type="ECO:0000259" key="17">
    <source>
        <dbReference type="PROSITE" id="PS50885"/>
    </source>
</evidence>
<dbReference type="GO" id="GO:0005886">
    <property type="term" value="C:plasma membrane"/>
    <property type="evidence" value="ECO:0007669"/>
    <property type="project" value="UniProtKB-SubCell"/>
</dbReference>
<evidence type="ECO:0000256" key="9">
    <source>
        <dbReference type="ARBA" id="ARBA00022741"/>
    </source>
</evidence>
<dbReference type="Gene3D" id="3.30.565.10">
    <property type="entry name" value="Histidine kinase-like ATPase, C-terminal domain"/>
    <property type="match status" value="1"/>
</dbReference>
<protein>
    <recommendedName>
        <fullName evidence="3">histidine kinase</fullName>
        <ecNumber evidence="3">2.7.13.3</ecNumber>
    </recommendedName>
</protein>
<dbReference type="InterPro" id="IPR003660">
    <property type="entry name" value="HAMP_dom"/>
</dbReference>
<dbReference type="AlphaFoldDB" id="A0A250KXF1"/>
<evidence type="ECO:0000256" key="4">
    <source>
        <dbReference type="ARBA" id="ARBA00022475"/>
    </source>
</evidence>
<evidence type="ECO:0000256" key="5">
    <source>
        <dbReference type="ARBA" id="ARBA00022519"/>
    </source>
</evidence>
<dbReference type="KEGG" id="mmai:sS8_4375"/>
<dbReference type="CDD" id="cd00082">
    <property type="entry name" value="HisKA"/>
    <property type="match status" value="1"/>
</dbReference>
<dbReference type="PROSITE" id="PS50885">
    <property type="entry name" value="HAMP"/>
    <property type="match status" value="1"/>
</dbReference>
<dbReference type="Proteomes" id="UP000266313">
    <property type="component" value="Chromosome"/>
</dbReference>
<dbReference type="SUPFAM" id="SSF47384">
    <property type="entry name" value="Homodimeric domain of signal transducing histidine kinase"/>
    <property type="match status" value="1"/>
</dbReference>
<keyword evidence="11" id="KW-0067">ATP-binding</keyword>
<evidence type="ECO:0000256" key="2">
    <source>
        <dbReference type="ARBA" id="ARBA00004429"/>
    </source>
</evidence>
<keyword evidence="7" id="KW-0808">Transferase</keyword>
<sequence>MRLWPDTLAGRILGLLVAGLFLTMIASLSIYMLDLFHGKGWDETFRTMHRTAVVASILNRAPPDLRPTLVPVLSDPALTVAWQPGKTPPVMASDAMTRHLARDVRVLSKPYGLDRVEAGYTAESQPSASDRLMAAPVPPQVWVALSDGTWLRFSIALDRVGALATLRLLLAAGVSAVGIMALGFWAARKVTAPLARFALAAQRLGANMDAPPMSETGPREIRHAAVAFNDMQNRIRRLIEDRTLMLGAISHDVRTALTRLRFRTELIEDPGQRRKAAADLDQMEAMLNASLSFARDDAAAEAPTVLDLSVLLQSLCDDFADAGRPVSYEGPLHLKYLGRPVSLRRAFANLIDNAVTYGYAADVVLADNGDAIEVCIGDRGPGIPEAMRDRVFAPFFRLESSRSRKTGGTGLGLSIARMVVRRHGGEIVLDDRAGGGLLVKITLPAVPSSVLSAPE</sequence>
<evidence type="ECO:0000313" key="18">
    <source>
        <dbReference type="EMBL" id="BBA36305.1"/>
    </source>
</evidence>
<dbReference type="RefSeq" id="WP_119631499.1">
    <property type="nucleotide sequence ID" value="NZ_AP017928.1"/>
</dbReference>
<dbReference type="GO" id="GO:0000155">
    <property type="term" value="F:phosphorelay sensor kinase activity"/>
    <property type="evidence" value="ECO:0007669"/>
    <property type="project" value="InterPro"/>
</dbReference>
<feature type="domain" description="HAMP" evidence="17">
    <location>
        <begin position="188"/>
        <end position="240"/>
    </location>
</feature>
<evidence type="ECO:0000256" key="12">
    <source>
        <dbReference type="ARBA" id="ARBA00022989"/>
    </source>
</evidence>
<evidence type="ECO:0000256" key="7">
    <source>
        <dbReference type="ARBA" id="ARBA00022679"/>
    </source>
</evidence>
<accession>A0A250KXF1</accession>
<dbReference type="Pfam" id="PF00672">
    <property type="entry name" value="HAMP"/>
    <property type="match status" value="1"/>
</dbReference>
<name>A0A250KXF1_9GAMM</name>
<dbReference type="CDD" id="cd00075">
    <property type="entry name" value="HATPase"/>
    <property type="match status" value="1"/>
</dbReference>
<evidence type="ECO:0000256" key="13">
    <source>
        <dbReference type="ARBA" id="ARBA00023012"/>
    </source>
</evidence>
<keyword evidence="19" id="KW-1185">Reference proteome</keyword>
<evidence type="ECO:0000256" key="1">
    <source>
        <dbReference type="ARBA" id="ARBA00000085"/>
    </source>
</evidence>
<dbReference type="InterPro" id="IPR003594">
    <property type="entry name" value="HATPase_dom"/>
</dbReference>
<keyword evidence="5" id="KW-0997">Cell inner membrane</keyword>
<evidence type="ECO:0000256" key="14">
    <source>
        <dbReference type="ARBA" id="ARBA00023136"/>
    </source>
</evidence>
<dbReference type="PRINTS" id="PR00344">
    <property type="entry name" value="BCTRLSENSOR"/>
</dbReference>
<evidence type="ECO:0000256" key="3">
    <source>
        <dbReference type="ARBA" id="ARBA00012438"/>
    </source>
</evidence>
<keyword evidence="8 15" id="KW-0812">Transmembrane</keyword>
<evidence type="ECO:0000259" key="16">
    <source>
        <dbReference type="PROSITE" id="PS50109"/>
    </source>
</evidence>